<evidence type="ECO:0000313" key="2">
    <source>
        <dbReference type="EMBL" id="KAK9510375.1"/>
    </source>
</evidence>
<keyword evidence="3" id="KW-1185">Reference proteome</keyword>
<proteinExistence type="predicted"/>
<evidence type="ECO:0000313" key="3">
    <source>
        <dbReference type="Proteomes" id="UP001461498"/>
    </source>
</evidence>
<reference evidence="2 3" key="1">
    <citation type="submission" date="2022-12" db="EMBL/GenBank/DDBJ databases">
        <title>Chromosome-level genome assembly of true bugs.</title>
        <authorList>
            <person name="Ma L."/>
            <person name="Li H."/>
        </authorList>
    </citation>
    <scope>NUCLEOTIDE SEQUENCE [LARGE SCALE GENOMIC DNA]</scope>
    <source>
        <strain evidence="2">Lab_2022b</strain>
    </source>
</reference>
<feature type="compositionally biased region" description="Basic and acidic residues" evidence="1">
    <location>
        <begin position="27"/>
        <end position="37"/>
    </location>
</feature>
<dbReference type="AlphaFoldDB" id="A0AAW1DPU4"/>
<organism evidence="2 3">
    <name type="scientific">Rhynocoris fuscipes</name>
    <dbReference type="NCBI Taxonomy" id="488301"/>
    <lineage>
        <taxon>Eukaryota</taxon>
        <taxon>Metazoa</taxon>
        <taxon>Ecdysozoa</taxon>
        <taxon>Arthropoda</taxon>
        <taxon>Hexapoda</taxon>
        <taxon>Insecta</taxon>
        <taxon>Pterygota</taxon>
        <taxon>Neoptera</taxon>
        <taxon>Paraneoptera</taxon>
        <taxon>Hemiptera</taxon>
        <taxon>Heteroptera</taxon>
        <taxon>Panheteroptera</taxon>
        <taxon>Cimicomorpha</taxon>
        <taxon>Reduviidae</taxon>
        <taxon>Harpactorinae</taxon>
        <taxon>Harpactorini</taxon>
        <taxon>Rhynocoris</taxon>
    </lineage>
</organism>
<protein>
    <submittedName>
        <fullName evidence="2">Uncharacterized protein</fullName>
    </submittedName>
</protein>
<evidence type="ECO:0000256" key="1">
    <source>
        <dbReference type="SAM" id="MobiDB-lite"/>
    </source>
</evidence>
<accession>A0AAW1DPU4</accession>
<gene>
    <name evidence="2" type="ORF">O3M35_005175</name>
</gene>
<sequence>MLVGGNRPVVDGHVPPPPEPIEQEVAQEAHDWHSKKAQRDQFNEEFAMVAGRKEMGGTYVAVDFYVKWLPEFHKIWPQFTPHHLPFSEASIA</sequence>
<feature type="region of interest" description="Disordered" evidence="1">
    <location>
        <begin position="1"/>
        <end position="37"/>
    </location>
</feature>
<name>A0AAW1DPU4_9HEMI</name>
<dbReference type="EMBL" id="JAPXFL010000002">
    <property type="protein sequence ID" value="KAK9510375.1"/>
    <property type="molecule type" value="Genomic_DNA"/>
</dbReference>
<dbReference type="Proteomes" id="UP001461498">
    <property type="component" value="Unassembled WGS sequence"/>
</dbReference>
<comment type="caution">
    <text evidence="2">The sequence shown here is derived from an EMBL/GenBank/DDBJ whole genome shotgun (WGS) entry which is preliminary data.</text>
</comment>